<dbReference type="GeneID" id="92365461"/>
<dbReference type="OrthoDB" id="338987at2759"/>
<protein>
    <submittedName>
        <fullName evidence="1">Uncharacterized protein</fullName>
    </submittedName>
</protein>
<reference evidence="1 2" key="1">
    <citation type="submission" date="2016-10" db="EMBL/GenBank/DDBJ databases">
        <title>Reductive evolution of mitochondrial metabolism and differential evolution of invasion-related proteins in Cryptosporidium.</title>
        <authorList>
            <person name="Liu S."/>
            <person name="Roellig D.M."/>
            <person name="Guo Y."/>
            <person name="Li N."/>
            <person name="Frace M.A."/>
            <person name="Tang K."/>
            <person name="Zhang L."/>
            <person name="Feng Y."/>
            <person name="Xiao L."/>
        </authorList>
    </citation>
    <scope>NUCLEOTIDE SEQUENCE [LARGE SCALE GENOMIC DNA]</scope>
    <source>
        <strain evidence="1">30847</strain>
    </source>
</reference>
<dbReference type="AlphaFoldDB" id="A0A1J4MDN1"/>
<evidence type="ECO:0000313" key="1">
    <source>
        <dbReference type="EMBL" id="OII72326.1"/>
    </source>
</evidence>
<dbReference type="RefSeq" id="XP_067066921.1">
    <property type="nucleotide sequence ID" value="XM_067211513.1"/>
</dbReference>
<accession>A0A1J4MDN1</accession>
<gene>
    <name evidence="1" type="ORF">cand_012760</name>
</gene>
<keyword evidence="2" id="KW-1185">Reference proteome</keyword>
<comment type="caution">
    <text evidence="1">The sequence shown here is derived from an EMBL/GenBank/DDBJ whole genome shotgun (WGS) entry which is preliminary data.</text>
</comment>
<proteinExistence type="predicted"/>
<sequence length="222" mass="24896">MYNNNLDLLLDLKRQLEAVIDKGNHRLECISRACESGPYTLNEIASLGMRFASTTKAPPEFDDITGVQLAQRPSYRFPCPSNAHMRLSMLYHAKQLVCSKPIFKIIEVSLSTKQIEVSSTENCTILYKINESTEQQYLNPIIISGSGKYVIRARCVKQGYTQSDISETCFEIKDQSQSPKSKTSRKLTGITSGVNKYRGLHLIRASQSSDDSDNCHSSEESD</sequence>
<organism evidence="1 2">
    <name type="scientific">Cryptosporidium andersoni</name>
    <dbReference type="NCBI Taxonomy" id="117008"/>
    <lineage>
        <taxon>Eukaryota</taxon>
        <taxon>Sar</taxon>
        <taxon>Alveolata</taxon>
        <taxon>Apicomplexa</taxon>
        <taxon>Conoidasida</taxon>
        <taxon>Coccidia</taxon>
        <taxon>Eucoccidiorida</taxon>
        <taxon>Eimeriorina</taxon>
        <taxon>Cryptosporidiidae</taxon>
        <taxon>Cryptosporidium</taxon>
    </lineage>
</organism>
<dbReference type="EMBL" id="LRBS01000117">
    <property type="protein sequence ID" value="OII72326.1"/>
    <property type="molecule type" value="Genomic_DNA"/>
</dbReference>
<dbReference type="Proteomes" id="UP000186804">
    <property type="component" value="Unassembled WGS sequence"/>
</dbReference>
<evidence type="ECO:0000313" key="2">
    <source>
        <dbReference type="Proteomes" id="UP000186804"/>
    </source>
</evidence>
<dbReference type="VEuPathDB" id="CryptoDB:cand_012760"/>
<name>A0A1J4MDN1_9CRYT</name>